<gene>
    <name evidence="7" type="ORF">ABUE30_03610</name>
</gene>
<comment type="similarity">
    <text evidence="3">Belongs to the metallo-dependent hydrolases superfamily. DHOase family. Class I DHOase subfamily.</text>
</comment>
<dbReference type="InterPro" id="IPR002195">
    <property type="entry name" value="Dihydroorotase_CS"/>
</dbReference>
<dbReference type="PANTHER" id="PTHR43668">
    <property type="entry name" value="ALLANTOINASE"/>
    <property type="match status" value="1"/>
</dbReference>
<dbReference type="InterPro" id="IPR050138">
    <property type="entry name" value="DHOase/Allantoinase_Hydrolase"/>
</dbReference>
<accession>A0ABW9G3A8</accession>
<comment type="function">
    <text evidence="2">Catalyzes the reversible cyclization of carbamoyl aspartate to dihydroorotate.</text>
</comment>
<dbReference type="EC" id="3.5.2.3" evidence="7"/>
<feature type="domain" description="Amidohydrolase-related" evidence="6">
    <location>
        <begin position="52"/>
        <end position="429"/>
    </location>
</feature>
<proteinExistence type="inferred from homology"/>
<keyword evidence="4" id="KW-0479">Metal-binding</keyword>
<evidence type="ECO:0000256" key="3">
    <source>
        <dbReference type="ARBA" id="ARBA00010286"/>
    </source>
</evidence>
<dbReference type="PROSITE" id="PS00483">
    <property type="entry name" value="DIHYDROOROTASE_2"/>
    <property type="match status" value="1"/>
</dbReference>
<organism evidence="7 8">
    <name type="scientific">Celerinatantimonas yamalensis</name>
    <dbReference type="NCBI Taxonomy" id="559956"/>
    <lineage>
        <taxon>Bacteria</taxon>
        <taxon>Pseudomonadati</taxon>
        <taxon>Pseudomonadota</taxon>
        <taxon>Gammaproteobacteria</taxon>
        <taxon>Celerinatantimonadaceae</taxon>
        <taxon>Celerinatantimonas</taxon>
    </lineage>
</organism>
<evidence type="ECO:0000256" key="1">
    <source>
        <dbReference type="ARBA" id="ARBA00001947"/>
    </source>
</evidence>
<dbReference type="Pfam" id="PF01979">
    <property type="entry name" value="Amidohydro_1"/>
    <property type="match status" value="1"/>
</dbReference>
<dbReference type="Gene3D" id="2.30.40.10">
    <property type="entry name" value="Urease, subunit C, domain 1"/>
    <property type="match status" value="1"/>
</dbReference>
<evidence type="ECO:0000313" key="7">
    <source>
        <dbReference type="EMBL" id="MFM2484160.1"/>
    </source>
</evidence>
<dbReference type="NCBIfam" id="NF006688">
    <property type="entry name" value="PRK09236.1"/>
    <property type="match status" value="1"/>
</dbReference>
<dbReference type="GO" id="GO:0004151">
    <property type="term" value="F:dihydroorotase activity"/>
    <property type="evidence" value="ECO:0007669"/>
    <property type="project" value="UniProtKB-EC"/>
</dbReference>
<dbReference type="SUPFAM" id="SSF51556">
    <property type="entry name" value="Metallo-dependent hydrolases"/>
    <property type="match status" value="1"/>
</dbReference>
<dbReference type="Gene3D" id="3.20.20.140">
    <property type="entry name" value="Metal-dependent hydrolases"/>
    <property type="match status" value="1"/>
</dbReference>
<keyword evidence="5 7" id="KW-0378">Hydrolase</keyword>
<dbReference type="InterPro" id="IPR011059">
    <property type="entry name" value="Metal-dep_hydrolase_composite"/>
</dbReference>
<dbReference type="CDD" id="cd01318">
    <property type="entry name" value="DHOase_IIb"/>
    <property type="match status" value="1"/>
</dbReference>
<dbReference type="PANTHER" id="PTHR43668:SF4">
    <property type="entry name" value="ALLANTOINASE"/>
    <property type="match status" value="1"/>
</dbReference>
<evidence type="ECO:0000256" key="2">
    <source>
        <dbReference type="ARBA" id="ARBA00002368"/>
    </source>
</evidence>
<evidence type="ECO:0000256" key="4">
    <source>
        <dbReference type="ARBA" id="ARBA00022723"/>
    </source>
</evidence>
<protein>
    <submittedName>
        <fullName evidence="7">Dihydroorotase</fullName>
        <ecNumber evidence="7">3.5.2.3</ecNumber>
    </submittedName>
</protein>
<evidence type="ECO:0000259" key="6">
    <source>
        <dbReference type="Pfam" id="PF01979"/>
    </source>
</evidence>
<keyword evidence="8" id="KW-1185">Reference proteome</keyword>
<dbReference type="Proteomes" id="UP001629953">
    <property type="component" value="Unassembled WGS sequence"/>
</dbReference>
<dbReference type="EMBL" id="JBEQCT010000001">
    <property type="protein sequence ID" value="MFM2484160.1"/>
    <property type="molecule type" value="Genomic_DNA"/>
</dbReference>
<dbReference type="SUPFAM" id="SSF51338">
    <property type="entry name" value="Composite domain of metallo-dependent hydrolases"/>
    <property type="match status" value="1"/>
</dbReference>
<dbReference type="InterPro" id="IPR006680">
    <property type="entry name" value="Amidohydro-rel"/>
</dbReference>
<dbReference type="InterPro" id="IPR032466">
    <property type="entry name" value="Metal_Hydrolase"/>
</dbReference>
<comment type="caution">
    <text evidence="7">The sequence shown here is derived from an EMBL/GenBank/DDBJ whole genome shotgun (WGS) entry which is preliminary data.</text>
</comment>
<reference evidence="7 8" key="1">
    <citation type="journal article" date="2013" name="Int. J. Syst. Evol. Microbiol.">
        <title>Celerinatantimonas yamalensis sp. nov., a cold-adapted diazotrophic bacterium from a cold permafrost brine.</title>
        <authorList>
            <person name="Shcherbakova V."/>
            <person name="Chuvilskaya N."/>
            <person name="Rivkina E."/>
            <person name="Demidov N."/>
            <person name="Uchaeva V."/>
            <person name="Suetin S."/>
            <person name="Suzina N."/>
            <person name="Gilichinsky D."/>
        </authorList>
    </citation>
    <scope>NUCLEOTIDE SEQUENCE [LARGE SCALE GENOMIC DNA]</scope>
    <source>
        <strain evidence="7 8">C7</strain>
    </source>
</reference>
<name>A0ABW9G3A8_9GAMM</name>
<sequence>MQRLLIKNATLVNENQCRIADVRIVGERIEVIGQSLSAQTGEQIIDASGLHLFPGVIDDQVHFREPGLTHKGNIQSESRAAVAGGITSFMEMPNVNPQTTTLDALEEKYQRAAGRAFANHSFYLGATNDNLEVIKSLDPNAACGVKIFMGASTGNMLVDDEAVLTGIFANSPVLIATHCENTPMIQQLETQYKAQYGENIPMQMHAEIRSREACYQSSSTAIALAKKNGARLHVLHLTTAEELNQFPAITDLSQLAQATVTAEACVHHLWFNKDDYATLGAQIKCNPSIKLRSDQLALQQAVNDDRIAVIATDHAPHTWSEKQNSYFNAPSGLPLVQHMLPALLELYHQGVFTLERIVRKTAHAVAERYQLKDRGYIREGYFADLTLVDLNQSVTVNPDNILYHCGWSPFNGQSFRSAVTTTLVNGQLVWHQGAIQSQANGQRLTFNR</sequence>
<dbReference type="RefSeq" id="WP_408622299.1">
    <property type="nucleotide sequence ID" value="NZ_JBEQCT010000001.1"/>
</dbReference>
<evidence type="ECO:0000256" key="5">
    <source>
        <dbReference type="ARBA" id="ARBA00022801"/>
    </source>
</evidence>
<evidence type="ECO:0000313" key="8">
    <source>
        <dbReference type="Proteomes" id="UP001629953"/>
    </source>
</evidence>
<comment type="cofactor">
    <cofactor evidence="1">
        <name>Zn(2+)</name>
        <dbReference type="ChEBI" id="CHEBI:29105"/>
    </cofactor>
</comment>